<name>A0ACC1SFY3_9HYPO</name>
<keyword evidence="2" id="KW-1185">Reference proteome</keyword>
<reference evidence="1" key="1">
    <citation type="submission" date="2022-08" db="EMBL/GenBank/DDBJ databases">
        <title>Genome Sequence of Fusarium decemcellulare.</title>
        <authorList>
            <person name="Buettner E."/>
        </authorList>
    </citation>
    <scope>NUCLEOTIDE SEQUENCE</scope>
    <source>
        <strain evidence="1">Babe19</strain>
    </source>
</reference>
<organism evidence="1 2">
    <name type="scientific">Fusarium decemcellulare</name>
    <dbReference type="NCBI Taxonomy" id="57161"/>
    <lineage>
        <taxon>Eukaryota</taxon>
        <taxon>Fungi</taxon>
        <taxon>Dikarya</taxon>
        <taxon>Ascomycota</taxon>
        <taxon>Pezizomycotina</taxon>
        <taxon>Sordariomycetes</taxon>
        <taxon>Hypocreomycetidae</taxon>
        <taxon>Hypocreales</taxon>
        <taxon>Nectriaceae</taxon>
        <taxon>Fusarium</taxon>
        <taxon>Fusarium decemcellulare species complex</taxon>
    </lineage>
</organism>
<protein>
    <submittedName>
        <fullName evidence="1">Uncharacterized protein</fullName>
    </submittedName>
</protein>
<comment type="caution">
    <text evidence="1">The sequence shown here is derived from an EMBL/GenBank/DDBJ whole genome shotgun (WGS) entry which is preliminary data.</text>
</comment>
<proteinExistence type="predicted"/>
<sequence>MATYQKKNSELLSSLAQARMKRRGQMDTVTTESVSQARPDTVPLDDLVEDSHAPTAHPSRELSFTSFNVWLWRHLETLCDGILAVFGIVTCIILSLIPGYRVSDMRFAKWAFRKEVKEIREAERREQRRRYRALQR</sequence>
<evidence type="ECO:0000313" key="2">
    <source>
        <dbReference type="Proteomes" id="UP001148629"/>
    </source>
</evidence>
<accession>A0ACC1SFY3</accession>
<evidence type="ECO:0000313" key="1">
    <source>
        <dbReference type="EMBL" id="KAJ3538921.1"/>
    </source>
</evidence>
<gene>
    <name evidence="1" type="ORF">NM208_g5701</name>
</gene>
<dbReference type="EMBL" id="JANRMS010000490">
    <property type="protein sequence ID" value="KAJ3538921.1"/>
    <property type="molecule type" value="Genomic_DNA"/>
</dbReference>
<dbReference type="Proteomes" id="UP001148629">
    <property type="component" value="Unassembled WGS sequence"/>
</dbReference>